<keyword evidence="3 6" id="KW-0547">Nucleotide-binding</keyword>
<feature type="binding site" evidence="6">
    <location>
        <position position="14"/>
    </location>
    <ligand>
        <name>ATP</name>
        <dbReference type="ChEBI" id="CHEBI:30616"/>
    </ligand>
</feature>
<comment type="subcellular location">
    <subcellularLocation>
        <location evidence="6">Cytoplasm</location>
    </subcellularLocation>
</comment>
<feature type="binding site" evidence="6">
    <location>
        <begin position="249"/>
        <end position="251"/>
    </location>
    <ligand>
        <name>ATP</name>
        <dbReference type="ChEBI" id="CHEBI:30616"/>
    </ligand>
</feature>
<feature type="site" description="Transition state stabilizer" evidence="6">
    <location>
        <position position="208"/>
    </location>
</feature>
<dbReference type="RefSeq" id="WP_231480793.1">
    <property type="nucleotide sequence ID" value="NZ_BAAAZO010000006.1"/>
</dbReference>
<evidence type="ECO:0000256" key="1">
    <source>
        <dbReference type="ARBA" id="ARBA00008748"/>
    </source>
</evidence>
<comment type="caution">
    <text evidence="8">The sequence shown here is derived from an EMBL/GenBank/DDBJ whole genome shotgun (WGS) entry which is preliminary data.</text>
</comment>
<dbReference type="PANTHER" id="PTHR21060">
    <property type="entry name" value="ACETATE KINASE"/>
    <property type="match status" value="1"/>
</dbReference>
<dbReference type="InterPro" id="IPR000890">
    <property type="entry name" value="Aliphatic_acid_kin_short-chain"/>
</dbReference>
<dbReference type="InterPro" id="IPR004372">
    <property type="entry name" value="Ac/propionate_kinase"/>
</dbReference>
<dbReference type="PROSITE" id="PS01075">
    <property type="entry name" value="ACETATE_KINASE_1"/>
    <property type="match status" value="1"/>
</dbReference>
<reference evidence="9" key="1">
    <citation type="journal article" date="2019" name="Int. J. Syst. Evol. Microbiol.">
        <title>The Global Catalogue of Microorganisms (GCM) 10K type strain sequencing project: providing services to taxonomists for standard genome sequencing and annotation.</title>
        <authorList>
            <consortium name="The Broad Institute Genomics Platform"/>
            <consortium name="The Broad Institute Genome Sequencing Center for Infectious Disease"/>
            <person name="Wu L."/>
            <person name="Ma J."/>
        </authorList>
    </citation>
    <scope>NUCLEOTIDE SEQUENCE [LARGE SCALE GENOMIC DNA]</scope>
    <source>
        <strain evidence="9">JCM 16902</strain>
    </source>
</reference>
<sequence length="363" mass="38043">MHVLVVNAGSSSLKVRLLGDADEVIGTVDLPADTSGFDVAELSAALDDWPRPQAVGHRFVHGGTQFSGPALIDDEVMEQLRAITPLAPLHQPKAIAGLEAIRQLLPDVPHVACFDTAFHTTLAPGAYTYAVPAQWRETYGIRRYGFHGLSHAYASARAADLAGRPVSELRTVVCHLGAGASLCAVAGGNSVDTTMGFTPLEGLVMATRSGTVDPNIVLWLQQQAGLSAQDVAKGLEREGGLIALSGSNDMRDVEAGVEKGDERSILALDTYVHRLISSIGSMIASAGGIDALVFTGGVGEHSPIIRERVAVALGWAGITVDGALNSQAHSDLEISSENATARTFVITAREDLQISGEVRSLLG</sequence>
<keyword evidence="6" id="KW-0479">Metal-binding</keyword>
<dbReference type="InterPro" id="IPR043129">
    <property type="entry name" value="ATPase_NBD"/>
</dbReference>
<dbReference type="EMBL" id="BAAAZO010000006">
    <property type="protein sequence ID" value="GAA3618335.1"/>
    <property type="molecule type" value="Genomic_DNA"/>
</dbReference>
<dbReference type="PROSITE" id="PS01076">
    <property type="entry name" value="ACETATE_KINASE_2"/>
    <property type="match status" value="1"/>
</dbReference>
<comment type="subunit">
    <text evidence="6">Homodimer.</text>
</comment>
<comment type="function">
    <text evidence="6">Catalyzes the formation of acetyl phosphate from acetate and ATP. Can also catalyze the reverse reaction.</text>
</comment>
<feature type="binding site" evidence="6">
    <location>
        <position position="7"/>
    </location>
    <ligand>
        <name>Mg(2+)</name>
        <dbReference type="ChEBI" id="CHEBI:18420"/>
    </ligand>
</feature>
<dbReference type="InterPro" id="IPR023865">
    <property type="entry name" value="Aliphatic_acid_kinase_CS"/>
</dbReference>
<feature type="binding site" evidence="6">
    <location>
        <position position="350"/>
    </location>
    <ligand>
        <name>Mg(2+)</name>
        <dbReference type="ChEBI" id="CHEBI:18420"/>
    </ligand>
</feature>
<evidence type="ECO:0000256" key="7">
    <source>
        <dbReference type="RuleBase" id="RU003835"/>
    </source>
</evidence>
<evidence type="ECO:0000256" key="6">
    <source>
        <dbReference type="HAMAP-Rule" id="MF_00020"/>
    </source>
</evidence>
<comment type="pathway">
    <text evidence="6">Metabolic intermediate biosynthesis; acetyl-CoA biosynthesis; acetyl-CoA from acetate: step 1/2.</text>
</comment>
<evidence type="ECO:0000256" key="2">
    <source>
        <dbReference type="ARBA" id="ARBA00022679"/>
    </source>
</evidence>
<dbReference type="NCBIfam" id="TIGR00016">
    <property type="entry name" value="ackA"/>
    <property type="match status" value="1"/>
</dbReference>
<protein>
    <recommendedName>
        <fullName evidence="6">Acetate kinase</fullName>
        <ecNumber evidence="6">2.7.2.1</ecNumber>
    </recommendedName>
    <alternativeName>
        <fullName evidence="6">Acetokinase</fullName>
    </alternativeName>
</protein>
<proteinExistence type="inferred from homology"/>
<evidence type="ECO:0000313" key="9">
    <source>
        <dbReference type="Proteomes" id="UP001501074"/>
    </source>
</evidence>
<feature type="binding site" evidence="6">
    <location>
        <begin position="297"/>
        <end position="301"/>
    </location>
    <ligand>
        <name>ATP</name>
        <dbReference type="ChEBI" id="CHEBI:30616"/>
    </ligand>
</feature>
<dbReference type="Gene3D" id="3.30.420.40">
    <property type="match status" value="2"/>
</dbReference>
<dbReference type="GO" id="GO:0016301">
    <property type="term" value="F:kinase activity"/>
    <property type="evidence" value="ECO:0007669"/>
    <property type="project" value="UniProtKB-KW"/>
</dbReference>
<dbReference type="PANTHER" id="PTHR21060:SF15">
    <property type="entry name" value="ACETATE KINASE-RELATED"/>
    <property type="match status" value="1"/>
</dbReference>
<feature type="site" description="Transition state stabilizer" evidence="6">
    <location>
        <position position="147"/>
    </location>
</feature>
<feature type="binding site" evidence="6">
    <location>
        <position position="58"/>
    </location>
    <ligand>
        <name>substrate</name>
    </ligand>
</feature>
<dbReference type="EC" id="2.7.2.1" evidence="6"/>
<dbReference type="Proteomes" id="UP001501074">
    <property type="component" value="Unassembled WGS sequence"/>
</dbReference>
<dbReference type="HAMAP" id="MF_00020">
    <property type="entry name" value="Acetate_kinase"/>
    <property type="match status" value="1"/>
</dbReference>
<dbReference type="PIRSF" id="PIRSF000722">
    <property type="entry name" value="Acetate_prop_kin"/>
    <property type="match status" value="1"/>
</dbReference>
<dbReference type="SUPFAM" id="SSF53067">
    <property type="entry name" value="Actin-like ATPase domain"/>
    <property type="match status" value="2"/>
</dbReference>
<feature type="active site" description="Proton donor/acceptor" evidence="6">
    <location>
        <position position="115"/>
    </location>
</feature>
<organism evidence="8 9">
    <name type="scientific">Kineosporia mesophila</name>
    <dbReference type="NCBI Taxonomy" id="566012"/>
    <lineage>
        <taxon>Bacteria</taxon>
        <taxon>Bacillati</taxon>
        <taxon>Actinomycetota</taxon>
        <taxon>Actinomycetes</taxon>
        <taxon>Kineosporiales</taxon>
        <taxon>Kineosporiaceae</taxon>
        <taxon>Kineosporia</taxon>
    </lineage>
</organism>
<keyword evidence="5 6" id="KW-0067">ATP-binding</keyword>
<evidence type="ECO:0000256" key="5">
    <source>
        <dbReference type="ARBA" id="ARBA00022840"/>
    </source>
</evidence>
<comment type="cofactor">
    <cofactor evidence="6">
        <name>Mg(2+)</name>
        <dbReference type="ChEBI" id="CHEBI:18420"/>
    </cofactor>
    <cofactor evidence="6">
        <name>Mn(2+)</name>
        <dbReference type="ChEBI" id="CHEBI:29035"/>
    </cofactor>
    <text evidence="6">Mg(2+). Can also accept Mn(2+).</text>
</comment>
<keyword evidence="4 6" id="KW-0418">Kinase</keyword>
<feature type="binding site" evidence="6">
    <location>
        <begin position="175"/>
        <end position="179"/>
    </location>
    <ligand>
        <name>ATP</name>
        <dbReference type="ChEBI" id="CHEBI:30616"/>
    </ligand>
</feature>
<dbReference type="PRINTS" id="PR00471">
    <property type="entry name" value="ACETATEKNASE"/>
</dbReference>
<dbReference type="Pfam" id="PF00871">
    <property type="entry name" value="Acetate_kinase"/>
    <property type="match status" value="1"/>
</dbReference>
<evidence type="ECO:0000313" key="8">
    <source>
        <dbReference type="EMBL" id="GAA3618335.1"/>
    </source>
</evidence>
<keyword evidence="6" id="KW-0460">Magnesium</keyword>
<keyword evidence="2 6" id="KW-0808">Transferase</keyword>
<keyword evidence="6" id="KW-0963">Cytoplasm</keyword>
<gene>
    <name evidence="6" type="primary">ackA</name>
    <name evidence="8" type="ORF">GCM10022223_38850</name>
</gene>
<keyword evidence="9" id="KW-1185">Reference proteome</keyword>
<accession>A0ABP6ZVB2</accession>
<comment type="similarity">
    <text evidence="1 6 7">Belongs to the acetokinase family.</text>
</comment>
<evidence type="ECO:0000256" key="3">
    <source>
        <dbReference type="ARBA" id="ARBA00022741"/>
    </source>
</evidence>
<name>A0ABP6ZVB2_9ACTN</name>
<comment type="catalytic activity">
    <reaction evidence="6">
        <text>acetate + ATP = acetyl phosphate + ADP</text>
        <dbReference type="Rhea" id="RHEA:11352"/>
        <dbReference type="ChEBI" id="CHEBI:22191"/>
        <dbReference type="ChEBI" id="CHEBI:30089"/>
        <dbReference type="ChEBI" id="CHEBI:30616"/>
        <dbReference type="ChEBI" id="CHEBI:456216"/>
        <dbReference type="EC" id="2.7.2.1"/>
    </reaction>
</comment>
<evidence type="ECO:0000256" key="4">
    <source>
        <dbReference type="ARBA" id="ARBA00022777"/>
    </source>
</evidence>